<evidence type="ECO:0000259" key="2">
    <source>
        <dbReference type="Pfam" id="PF01979"/>
    </source>
</evidence>
<dbReference type="InterPro" id="IPR032466">
    <property type="entry name" value="Metal_Hydrolase"/>
</dbReference>
<accession>A0ABT3IH62</accession>
<dbReference type="InterPro" id="IPR006680">
    <property type="entry name" value="Amidohydro-rel"/>
</dbReference>
<protein>
    <submittedName>
        <fullName evidence="3">Amidohydrolase family protein</fullName>
    </submittedName>
</protein>
<organism evidence="3 4">
    <name type="scientific">Chitinophaga nivalis</name>
    <dbReference type="NCBI Taxonomy" id="2991709"/>
    <lineage>
        <taxon>Bacteria</taxon>
        <taxon>Pseudomonadati</taxon>
        <taxon>Bacteroidota</taxon>
        <taxon>Chitinophagia</taxon>
        <taxon>Chitinophagales</taxon>
        <taxon>Chitinophagaceae</taxon>
        <taxon>Chitinophaga</taxon>
    </lineage>
</organism>
<sequence length="670" mass="73459">MFPTKKPVVLFLLLWLPAYVFSQGNDTLHYSVILSGNIKGAKKILQKPDGSYESWYHYNDRGRGDSNHIEYRLDADGIPTYIRIRGNDYMKSPVSEDFSLTGQTAVWKNNAESSQKTIAGKAFYQSLYGECGNLVKALHAHNNRLVLLPSGEASLEVLQSHTVGKGAAARKLVLCSVKGLKPTPVYRWVDEQWNTFATVEDWKTVIRKGYEAAGPALLAIQKKVEQHFYRQLAQAQRKKITGQLLIRNTTLFDAEQARLLPHTDVLIQDGIIKAVSAGKPLTVKGAEVIDGSGQTLLPGLWDMHVHFSDNLDGIMHIAAGVTHVRDMGNDANLLVRMAQVKSGELIGPAVEIASGFIDGAGPYAAPTGALINNPEEGIAAIREYAKKGYQQIKLYSSLKPAWVKPLVEEARRHHMRVCGHIPAFMTAAQAIDAGYNEVTHLNMLVLNFFGDTIDTRTPQRFAIPAQKAAGMDLHGADMEAFIAMMKAKDITVDPTVNIFEALFTGKNGETLPKDRYMVDHLPAVMQREFRAGGGGLPVSPELEATYKKSFEVFLQLVKLLYDKGIRIVPGTDDVPGFDLHYELELYVRAGIPAEKVLQLATWGPAGYTGNGSTLGSIKTGKKADMILVGGNPVSNIHDIRNTRLVITGGAIYRPSALYPAIGITPFSEGK</sequence>
<feature type="signal peptide" evidence="1">
    <location>
        <begin position="1"/>
        <end position="22"/>
    </location>
</feature>
<gene>
    <name evidence="3" type="ORF">OL497_04535</name>
</gene>
<keyword evidence="4" id="KW-1185">Reference proteome</keyword>
<dbReference type="InterPro" id="IPR051781">
    <property type="entry name" value="Metallo-dep_Hydrolase"/>
</dbReference>
<evidence type="ECO:0000313" key="3">
    <source>
        <dbReference type="EMBL" id="MCW3483145.1"/>
    </source>
</evidence>
<dbReference type="EMBL" id="JAPDNS010000001">
    <property type="protein sequence ID" value="MCW3483145.1"/>
    <property type="molecule type" value="Genomic_DNA"/>
</dbReference>
<dbReference type="Proteomes" id="UP001207742">
    <property type="component" value="Unassembled WGS sequence"/>
</dbReference>
<dbReference type="InterPro" id="IPR011059">
    <property type="entry name" value="Metal-dep_hydrolase_composite"/>
</dbReference>
<keyword evidence="1" id="KW-0732">Signal</keyword>
<name>A0ABT3IH62_9BACT</name>
<dbReference type="Gene3D" id="3.20.20.140">
    <property type="entry name" value="Metal-dependent hydrolases"/>
    <property type="match status" value="1"/>
</dbReference>
<evidence type="ECO:0000256" key="1">
    <source>
        <dbReference type="SAM" id="SignalP"/>
    </source>
</evidence>
<dbReference type="SUPFAM" id="SSF51556">
    <property type="entry name" value="Metallo-dependent hydrolases"/>
    <property type="match status" value="1"/>
</dbReference>
<comment type="caution">
    <text evidence="3">The sequence shown here is derived from an EMBL/GenBank/DDBJ whole genome shotgun (WGS) entry which is preliminary data.</text>
</comment>
<dbReference type="SUPFAM" id="SSF51338">
    <property type="entry name" value="Composite domain of metallo-dependent hydrolases"/>
    <property type="match status" value="1"/>
</dbReference>
<dbReference type="PANTHER" id="PTHR43135">
    <property type="entry name" value="ALPHA-D-RIBOSE 1-METHYLPHOSPHONATE 5-TRIPHOSPHATE DIPHOSPHATASE"/>
    <property type="match status" value="1"/>
</dbReference>
<feature type="domain" description="Amidohydrolase-related" evidence="2">
    <location>
        <begin position="295"/>
        <end position="641"/>
    </location>
</feature>
<dbReference type="Pfam" id="PF01979">
    <property type="entry name" value="Amidohydro_1"/>
    <property type="match status" value="1"/>
</dbReference>
<evidence type="ECO:0000313" key="4">
    <source>
        <dbReference type="Proteomes" id="UP001207742"/>
    </source>
</evidence>
<dbReference type="PANTHER" id="PTHR43135:SF3">
    <property type="entry name" value="ALPHA-D-RIBOSE 1-METHYLPHOSPHONATE 5-TRIPHOSPHATE DIPHOSPHATASE"/>
    <property type="match status" value="1"/>
</dbReference>
<reference evidence="3 4" key="1">
    <citation type="submission" date="2022-10" db="EMBL/GenBank/DDBJ databases">
        <title>Chitinophaga nivalis PC15 sp. nov., isolated from Pyeongchang county, South Korea.</title>
        <authorList>
            <person name="Trinh H.N."/>
        </authorList>
    </citation>
    <scope>NUCLEOTIDE SEQUENCE [LARGE SCALE GENOMIC DNA]</scope>
    <source>
        <strain evidence="3 4">PC14</strain>
    </source>
</reference>
<feature type="chain" id="PRO_5045288296" evidence="1">
    <location>
        <begin position="23"/>
        <end position="670"/>
    </location>
</feature>
<dbReference type="Gene3D" id="2.30.40.10">
    <property type="entry name" value="Urease, subunit C, domain 1"/>
    <property type="match status" value="1"/>
</dbReference>
<proteinExistence type="predicted"/>
<dbReference type="RefSeq" id="WP_264728179.1">
    <property type="nucleotide sequence ID" value="NZ_JAPDNR010000001.1"/>
</dbReference>